<accession>A0AAE0J8D1</accession>
<comment type="caution">
    <text evidence="3">The sequence shown here is derived from an EMBL/GenBank/DDBJ whole genome shotgun (WGS) entry which is preliminary data.</text>
</comment>
<evidence type="ECO:0000313" key="4">
    <source>
        <dbReference type="Proteomes" id="UP001278500"/>
    </source>
</evidence>
<evidence type="ECO:0000256" key="2">
    <source>
        <dbReference type="SAM" id="MobiDB-lite"/>
    </source>
</evidence>
<feature type="region of interest" description="Disordered" evidence="2">
    <location>
        <begin position="1"/>
        <end position="45"/>
    </location>
</feature>
<dbReference type="CDD" id="cd02440">
    <property type="entry name" value="AdoMet_MTases"/>
    <property type="match status" value="1"/>
</dbReference>
<dbReference type="PANTHER" id="PTHR43591">
    <property type="entry name" value="METHYLTRANSFERASE"/>
    <property type="match status" value="1"/>
</dbReference>
<dbReference type="GeneID" id="87862257"/>
<feature type="compositionally biased region" description="Low complexity" evidence="2">
    <location>
        <begin position="1"/>
        <end position="29"/>
    </location>
</feature>
<sequence>MSSSQGPQSPKGPESPKSPNSPGGKAASPEPNPAPPAIVALSAEESREAGILPGAHWTEQPIEQVDDDGASTIGSVASTTASLTSSIFEYRTVHGRTYHGDIGNAESWEPNDQRHVDSMDIMHHTFMLSLGDKLFLSPLEKQKIHKVLDIGTGTGIWAIDFADEFPNAEVIGTDVSPIQPFWIPPNVKFELDDCNREWTWNEDSFDFIHLRLLIGVVSDWSNVFRNAFRCARPGGYVESLVTSTYFHSDDGTVKKGSALEQWHNIFWEGGKKLGRTFRVIEDDLQKKAMEEAGFVDITVNDIKIPVGTWPEDKRLAEIGLWWKMAAESDLEGYLNYLCNVLLGWTSQETAAYCAHVKKEWADTNIHSYFWLRVVYGRKP</sequence>
<dbReference type="InterPro" id="IPR029063">
    <property type="entry name" value="SAM-dependent_MTases_sf"/>
</dbReference>
<dbReference type="GO" id="GO:0008168">
    <property type="term" value="F:methyltransferase activity"/>
    <property type="evidence" value="ECO:0007669"/>
    <property type="project" value="UniProtKB-KW"/>
</dbReference>
<name>A0AAE0J8D1_9PEZI</name>
<keyword evidence="3" id="KW-0808">Transferase</keyword>
<dbReference type="SUPFAM" id="SSF53335">
    <property type="entry name" value="S-adenosyl-L-methionine-dependent methyltransferases"/>
    <property type="match status" value="1"/>
</dbReference>
<dbReference type="Pfam" id="PF13489">
    <property type="entry name" value="Methyltransf_23"/>
    <property type="match status" value="1"/>
</dbReference>
<reference evidence="3" key="1">
    <citation type="journal article" date="2023" name="Mol. Phylogenet. Evol.">
        <title>Genome-scale phylogeny and comparative genomics of the fungal order Sordariales.</title>
        <authorList>
            <person name="Hensen N."/>
            <person name="Bonometti L."/>
            <person name="Westerberg I."/>
            <person name="Brannstrom I.O."/>
            <person name="Guillou S."/>
            <person name="Cros-Aarteil S."/>
            <person name="Calhoun S."/>
            <person name="Haridas S."/>
            <person name="Kuo A."/>
            <person name="Mondo S."/>
            <person name="Pangilinan J."/>
            <person name="Riley R."/>
            <person name="LaButti K."/>
            <person name="Andreopoulos B."/>
            <person name="Lipzen A."/>
            <person name="Chen C."/>
            <person name="Yan M."/>
            <person name="Daum C."/>
            <person name="Ng V."/>
            <person name="Clum A."/>
            <person name="Steindorff A."/>
            <person name="Ohm R.A."/>
            <person name="Martin F."/>
            <person name="Silar P."/>
            <person name="Natvig D.O."/>
            <person name="Lalanne C."/>
            <person name="Gautier V."/>
            <person name="Ament-Velasquez S.L."/>
            <person name="Kruys A."/>
            <person name="Hutchinson M.I."/>
            <person name="Powell A.J."/>
            <person name="Barry K."/>
            <person name="Miller A.N."/>
            <person name="Grigoriev I.V."/>
            <person name="Debuchy R."/>
            <person name="Gladieux P."/>
            <person name="Hiltunen Thoren M."/>
            <person name="Johannesson H."/>
        </authorList>
    </citation>
    <scope>NUCLEOTIDE SEQUENCE</scope>
    <source>
        <strain evidence="3">CBS 560.94</strain>
    </source>
</reference>
<protein>
    <submittedName>
        <fullName evidence="3">S-adenosyl-L-methionine-dependent methyltransferase</fullName>
    </submittedName>
</protein>
<dbReference type="RefSeq" id="XP_062678263.1">
    <property type="nucleotide sequence ID" value="XM_062825103.1"/>
</dbReference>
<evidence type="ECO:0000256" key="1">
    <source>
        <dbReference type="ARBA" id="ARBA00038158"/>
    </source>
</evidence>
<dbReference type="Gene3D" id="3.40.50.150">
    <property type="entry name" value="Vaccinia Virus protein VP39"/>
    <property type="match status" value="1"/>
</dbReference>
<dbReference type="AlphaFoldDB" id="A0AAE0J8D1"/>
<dbReference type="EMBL" id="JAUEPP010000007">
    <property type="protein sequence ID" value="KAK3338903.1"/>
    <property type="molecule type" value="Genomic_DNA"/>
</dbReference>
<comment type="similarity">
    <text evidence="1">Belongs to the methyltransferase superfamily. LaeA methyltransferase family.</text>
</comment>
<keyword evidence="3" id="KW-0489">Methyltransferase</keyword>
<proteinExistence type="inferred from homology"/>
<dbReference type="GO" id="GO:0032259">
    <property type="term" value="P:methylation"/>
    <property type="evidence" value="ECO:0007669"/>
    <property type="project" value="UniProtKB-KW"/>
</dbReference>
<evidence type="ECO:0000313" key="3">
    <source>
        <dbReference type="EMBL" id="KAK3338903.1"/>
    </source>
</evidence>
<keyword evidence="4" id="KW-1185">Reference proteome</keyword>
<reference evidence="3" key="2">
    <citation type="submission" date="2023-06" db="EMBL/GenBank/DDBJ databases">
        <authorList>
            <consortium name="Lawrence Berkeley National Laboratory"/>
            <person name="Haridas S."/>
            <person name="Hensen N."/>
            <person name="Bonometti L."/>
            <person name="Westerberg I."/>
            <person name="Brannstrom I.O."/>
            <person name="Guillou S."/>
            <person name="Cros-Aarteil S."/>
            <person name="Calhoun S."/>
            <person name="Kuo A."/>
            <person name="Mondo S."/>
            <person name="Pangilinan J."/>
            <person name="Riley R."/>
            <person name="Labutti K."/>
            <person name="Andreopoulos B."/>
            <person name="Lipzen A."/>
            <person name="Chen C."/>
            <person name="Yanf M."/>
            <person name="Daum C."/>
            <person name="Ng V."/>
            <person name="Clum A."/>
            <person name="Steindorff A."/>
            <person name="Ohm R."/>
            <person name="Martin F."/>
            <person name="Silar P."/>
            <person name="Natvig D."/>
            <person name="Lalanne C."/>
            <person name="Gautier V."/>
            <person name="Ament-Velasquez S.L."/>
            <person name="Kruys A."/>
            <person name="Hutchinson M.I."/>
            <person name="Powell A.J."/>
            <person name="Barry K."/>
            <person name="Miller A.N."/>
            <person name="Grigoriev I.V."/>
            <person name="Debuchy R."/>
            <person name="Gladieux P."/>
            <person name="Thoren M.H."/>
            <person name="Johannesson H."/>
        </authorList>
    </citation>
    <scope>NUCLEOTIDE SEQUENCE</scope>
    <source>
        <strain evidence="3">CBS 560.94</strain>
    </source>
</reference>
<dbReference type="PANTHER" id="PTHR43591:SF10">
    <property type="entry name" value="ABC TRANSMEMBRANE TYPE-1 DOMAIN-CONTAINING PROTEIN-RELATED"/>
    <property type="match status" value="1"/>
</dbReference>
<organism evidence="3 4">
    <name type="scientific">Neurospora tetraspora</name>
    <dbReference type="NCBI Taxonomy" id="94610"/>
    <lineage>
        <taxon>Eukaryota</taxon>
        <taxon>Fungi</taxon>
        <taxon>Dikarya</taxon>
        <taxon>Ascomycota</taxon>
        <taxon>Pezizomycotina</taxon>
        <taxon>Sordariomycetes</taxon>
        <taxon>Sordariomycetidae</taxon>
        <taxon>Sordariales</taxon>
        <taxon>Sordariaceae</taxon>
        <taxon>Neurospora</taxon>
    </lineage>
</organism>
<dbReference type="Proteomes" id="UP001278500">
    <property type="component" value="Unassembled WGS sequence"/>
</dbReference>
<gene>
    <name evidence="3" type="ORF">B0H65DRAFT_434006</name>
</gene>